<reference evidence="1" key="1">
    <citation type="submission" date="2007-07" db="EMBL/GenBank/DDBJ databases">
        <title>PCAP assembly of the Caenorhabditis remanei genome.</title>
        <authorList>
            <consortium name="The Caenorhabditis remanei Sequencing Consortium"/>
            <person name="Wilson R.K."/>
        </authorList>
    </citation>
    <scope>NUCLEOTIDE SEQUENCE [LARGE SCALE GENOMIC DNA]</scope>
    <source>
        <strain evidence="1">PB4641</strain>
    </source>
</reference>
<name>E3LRQ3_CAERE</name>
<dbReference type="Proteomes" id="UP000008281">
    <property type="component" value="Unassembled WGS sequence"/>
</dbReference>
<evidence type="ECO:0000313" key="2">
    <source>
        <dbReference type="Proteomes" id="UP000008281"/>
    </source>
</evidence>
<evidence type="ECO:0000313" key="1">
    <source>
        <dbReference type="EMBL" id="EFP07518.1"/>
    </source>
</evidence>
<organism evidence="2">
    <name type="scientific">Caenorhabditis remanei</name>
    <name type="common">Caenorhabditis vulgaris</name>
    <dbReference type="NCBI Taxonomy" id="31234"/>
    <lineage>
        <taxon>Eukaryota</taxon>
        <taxon>Metazoa</taxon>
        <taxon>Ecdysozoa</taxon>
        <taxon>Nematoda</taxon>
        <taxon>Chromadorea</taxon>
        <taxon>Rhabditida</taxon>
        <taxon>Rhabditina</taxon>
        <taxon>Rhabditomorpha</taxon>
        <taxon>Rhabditoidea</taxon>
        <taxon>Rhabditidae</taxon>
        <taxon>Peloderinae</taxon>
        <taxon>Caenorhabditis</taxon>
    </lineage>
</organism>
<gene>
    <name evidence="1" type="ORF">CRE_26099</name>
</gene>
<proteinExistence type="predicted"/>
<dbReference type="InParanoid" id="E3LRQ3"/>
<sequence>MNGVARRKQFKLRPWQSTALPSRHDHYSW</sequence>
<keyword evidence="2" id="KW-1185">Reference proteome</keyword>
<protein>
    <submittedName>
        <fullName evidence="1">Uncharacterized protein</fullName>
    </submittedName>
</protein>
<accession>E3LRQ3</accession>
<dbReference type="EMBL" id="DS268413">
    <property type="protein sequence ID" value="EFP07518.1"/>
    <property type="molecule type" value="Genomic_DNA"/>
</dbReference>
<dbReference type="HOGENOM" id="CLU_3410942_0_0_1"/>
<dbReference type="AlphaFoldDB" id="E3LRQ3"/>
<dbReference type="eggNOG" id="KOG3689">
    <property type="taxonomic scope" value="Eukaryota"/>
</dbReference>